<organism evidence="1">
    <name type="scientific">mine drainage metagenome</name>
    <dbReference type="NCBI Taxonomy" id="410659"/>
    <lineage>
        <taxon>unclassified sequences</taxon>
        <taxon>metagenomes</taxon>
        <taxon>ecological metagenomes</taxon>
    </lineage>
</organism>
<dbReference type="AntiFam" id="ANF00089">
    <property type="entry name" value="Shadow ORF (opposite rplC)"/>
</dbReference>
<dbReference type="EMBL" id="UOYP01000342">
    <property type="protein sequence ID" value="VAY88819.1"/>
    <property type="molecule type" value="Genomic_DNA"/>
</dbReference>
<proteinExistence type="predicted"/>
<gene>
    <name evidence="1" type="ORF">CARN8_4060031</name>
</gene>
<accession>A0A3P3ZQ82</accession>
<evidence type="ECO:0000313" key="1">
    <source>
        <dbReference type="EMBL" id="VAY88819.1"/>
    </source>
</evidence>
<sequence length="90" mass="10163">MAYLRLGHATGTPFTVSHLNSRIPIRCWRFDLCDAITAHFHDGDWNSLTVISEDARHADFTADKSYRHLDCSLCLFPVRTPWPSSGADSN</sequence>
<protein>
    <submittedName>
        <fullName evidence="1">Uncharacterized protein</fullName>
    </submittedName>
</protein>
<reference evidence="1" key="1">
    <citation type="submission" date="2018-10" db="EMBL/GenBank/DDBJ databases">
        <authorList>
            <person name="Plewniak F."/>
        </authorList>
    </citation>
    <scope>NUCLEOTIDE SEQUENCE</scope>
</reference>
<name>A0A3P3ZQ82_9ZZZZ</name>
<dbReference type="AlphaFoldDB" id="A0A3P3ZQ82"/>